<dbReference type="Pfam" id="PF10282">
    <property type="entry name" value="Lactonase"/>
    <property type="match status" value="2"/>
</dbReference>
<proteinExistence type="predicted"/>
<keyword evidence="3" id="KW-1185">Reference proteome</keyword>
<dbReference type="SMART" id="SM00089">
    <property type="entry name" value="PKD"/>
    <property type="match status" value="1"/>
</dbReference>
<sequence length="525" mass="54127">MTPLPVLPRSALGRVRRAAAILVFHTLLIARKSEVAVWRARLVVLIVAGVLVIMAGAPAAGETPRGAEAATRADDAAGDSAGRLVYVTHAQSEDIATFTVGRDGRPRRLGDLVTTGGGTSPASVLFAPDGRTAYVLNRGNNTVAAYRVSSRGELRLLGAAPTGDAFGLAIAPDGSSLFAANQSGTVSAFTVNDDGTPRPAGDPVPTGFPLPQGLAVSPDGRFLYIAHGEPDSPGPREPDVIVRFAIGPNAALKLVGRPVQTNPSGAQIVFTPDGRFAYIATTFDSVVDGFRVGRHGELSPLPGSPYDAALFAEGAVITPDGRHLFVAGSGNGPNPGGLSAYTINNDGTLTEVPGSPFPAGMFPVGVDTTPDGRHLLVSSGNGDPSLLFTFAIATDGRLNQTGPPMSTGGTISMFQSLAVQPNQGPTAVFTLQARPAGHATRFDASAASDPDGHIARFDWDFGDGTTLHDGGPTPAHTYRRPGKFTATVTVTDNENCSTALVFTGTTAHCNGSPRARSSQTITIRP</sequence>
<dbReference type="Gene3D" id="2.60.40.10">
    <property type="entry name" value="Immunoglobulins"/>
    <property type="match status" value="1"/>
</dbReference>
<evidence type="ECO:0000313" key="2">
    <source>
        <dbReference type="EMBL" id="GES13558.1"/>
    </source>
</evidence>
<dbReference type="InterPro" id="IPR015943">
    <property type="entry name" value="WD40/YVTN_repeat-like_dom_sf"/>
</dbReference>
<dbReference type="SUPFAM" id="SSF49299">
    <property type="entry name" value="PKD domain"/>
    <property type="match status" value="1"/>
</dbReference>
<dbReference type="GO" id="GO:0005975">
    <property type="term" value="P:carbohydrate metabolic process"/>
    <property type="evidence" value="ECO:0007669"/>
    <property type="project" value="UniProtKB-ARBA"/>
</dbReference>
<dbReference type="PANTHER" id="PTHR47197">
    <property type="entry name" value="PROTEIN NIRF"/>
    <property type="match status" value="1"/>
</dbReference>
<dbReference type="Gene3D" id="2.130.10.10">
    <property type="entry name" value="YVTN repeat-like/Quinoprotein amine dehydrogenase"/>
    <property type="match status" value="3"/>
</dbReference>
<name>A0A5M3X5W7_9ACTN</name>
<dbReference type="PROSITE" id="PS50093">
    <property type="entry name" value="PKD"/>
    <property type="match status" value="1"/>
</dbReference>
<dbReference type="Pfam" id="PF18911">
    <property type="entry name" value="PKD_4"/>
    <property type="match status" value="1"/>
</dbReference>
<evidence type="ECO:0000259" key="1">
    <source>
        <dbReference type="PROSITE" id="PS50093"/>
    </source>
</evidence>
<dbReference type="Proteomes" id="UP000331127">
    <property type="component" value="Unassembled WGS sequence"/>
</dbReference>
<accession>A0A5M3X5W7</accession>
<comment type="caution">
    <text evidence="2">The sequence shown here is derived from an EMBL/GenBank/DDBJ whole genome shotgun (WGS) entry which is preliminary data.</text>
</comment>
<evidence type="ECO:0000313" key="3">
    <source>
        <dbReference type="Proteomes" id="UP000331127"/>
    </source>
</evidence>
<dbReference type="InterPro" id="IPR013783">
    <property type="entry name" value="Ig-like_fold"/>
</dbReference>
<dbReference type="InterPro" id="IPR000601">
    <property type="entry name" value="PKD_dom"/>
</dbReference>
<dbReference type="InterPro" id="IPR051200">
    <property type="entry name" value="Host-pathogen_enzymatic-act"/>
</dbReference>
<dbReference type="PANTHER" id="PTHR47197:SF3">
    <property type="entry name" value="DIHYDRO-HEME D1 DEHYDROGENASE"/>
    <property type="match status" value="1"/>
</dbReference>
<dbReference type="InterPro" id="IPR022409">
    <property type="entry name" value="PKD/Chitinase_dom"/>
</dbReference>
<reference evidence="2 3" key="1">
    <citation type="submission" date="2019-10" db="EMBL/GenBank/DDBJ databases">
        <title>Whole genome shotgun sequence of Acrocarpospora macrocephala NBRC 16266.</title>
        <authorList>
            <person name="Ichikawa N."/>
            <person name="Kimura A."/>
            <person name="Kitahashi Y."/>
            <person name="Komaki H."/>
            <person name="Oguchi A."/>
        </authorList>
    </citation>
    <scope>NUCLEOTIDE SEQUENCE [LARGE SCALE GENOMIC DNA]</scope>
    <source>
        <strain evidence="2 3">NBRC 16266</strain>
    </source>
</reference>
<dbReference type="InterPro" id="IPR011045">
    <property type="entry name" value="N2O_reductase_N"/>
</dbReference>
<feature type="domain" description="PKD" evidence="1">
    <location>
        <begin position="442"/>
        <end position="493"/>
    </location>
</feature>
<dbReference type="EMBL" id="BLAE01000047">
    <property type="protein sequence ID" value="GES13558.1"/>
    <property type="molecule type" value="Genomic_DNA"/>
</dbReference>
<dbReference type="AlphaFoldDB" id="A0A5M3X5W7"/>
<dbReference type="InterPro" id="IPR035986">
    <property type="entry name" value="PKD_dom_sf"/>
</dbReference>
<organism evidence="2 3">
    <name type="scientific">Acrocarpospora macrocephala</name>
    <dbReference type="NCBI Taxonomy" id="150177"/>
    <lineage>
        <taxon>Bacteria</taxon>
        <taxon>Bacillati</taxon>
        <taxon>Actinomycetota</taxon>
        <taxon>Actinomycetes</taxon>
        <taxon>Streptosporangiales</taxon>
        <taxon>Streptosporangiaceae</taxon>
        <taxon>Acrocarpospora</taxon>
    </lineage>
</organism>
<dbReference type="CDD" id="cd00146">
    <property type="entry name" value="PKD"/>
    <property type="match status" value="1"/>
</dbReference>
<dbReference type="InterPro" id="IPR019405">
    <property type="entry name" value="Lactonase_7-beta_prop"/>
</dbReference>
<protein>
    <recommendedName>
        <fullName evidence="1">PKD domain-containing protein</fullName>
    </recommendedName>
</protein>
<dbReference type="SUPFAM" id="SSF50974">
    <property type="entry name" value="Nitrous oxide reductase, N-terminal domain"/>
    <property type="match status" value="1"/>
</dbReference>
<gene>
    <name evidence="2" type="ORF">Amac_071550</name>
</gene>